<organism evidence="3 4">
    <name type="scientific">Trichoderma ghanense</name>
    <dbReference type="NCBI Taxonomy" id="65468"/>
    <lineage>
        <taxon>Eukaryota</taxon>
        <taxon>Fungi</taxon>
        <taxon>Dikarya</taxon>
        <taxon>Ascomycota</taxon>
        <taxon>Pezizomycotina</taxon>
        <taxon>Sordariomycetes</taxon>
        <taxon>Hypocreomycetidae</taxon>
        <taxon>Hypocreales</taxon>
        <taxon>Hypocreaceae</taxon>
        <taxon>Trichoderma</taxon>
    </lineage>
</organism>
<evidence type="ECO:0000256" key="2">
    <source>
        <dbReference type="SAM" id="SignalP"/>
    </source>
</evidence>
<feature type="region of interest" description="Disordered" evidence="1">
    <location>
        <begin position="43"/>
        <end position="65"/>
    </location>
</feature>
<dbReference type="RefSeq" id="XP_073560387.1">
    <property type="nucleotide sequence ID" value="XM_073700795.1"/>
</dbReference>
<keyword evidence="2" id="KW-0732">Signal</keyword>
<name>A0ABY2H7Q3_9HYPO</name>
<dbReference type="EMBL" id="PPTA01000004">
    <property type="protein sequence ID" value="TFB04186.1"/>
    <property type="molecule type" value="Genomic_DNA"/>
</dbReference>
<protein>
    <recommendedName>
        <fullName evidence="5">SSCRP protein</fullName>
    </recommendedName>
</protein>
<feature type="chain" id="PRO_5047507894" description="SSCRP protein" evidence="2">
    <location>
        <begin position="46"/>
        <end position="93"/>
    </location>
</feature>
<evidence type="ECO:0008006" key="5">
    <source>
        <dbReference type="Google" id="ProtNLM"/>
    </source>
</evidence>
<accession>A0ABY2H7Q3</accession>
<keyword evidence="4" id="KW-1185">Reference proteome</keyword>
<evidence type="ECO:0000256" key="1">
    <source>
        <dbReference type="SAM" id="MobiDB-lite"/>
    </source>
</evidence>
<dbReference type="GeneID" id="300575245"/>
<feature type="compositionally biased region" description="Low complexity" evidence="1">
    <location>
        <begin position="43"/>
        <end position="59"/>
    </location>
</feature>
<evidence type="ECO:0000313" key="3">
    <source>
        <dbReference type="EMBL" id="TFB04186.1"/>
    </source>
</evidence>
<reference evidence="3 4" key="1">
    <citation type="submission" date="2018-01" db="EMBL/GenBank/DDBJ databases">
        <title>Genome characterization of the sugarcane-associated fungus Trichoderma ghanense CCMA-1212 and their application in lignocelulose bioconversion.</title>
        <authorList>
            <person name="Steindorff A.S."/>
            <person name="Mendes T.D."/>
            <person name="Vilela E.S.D."/>
            <person name="Rodrigues D.S."/>
            <person name="Formighieri E.F."/>
            <person name="Melo I.S."/>
            <person name="Favaro L.C.L."/>
        </authorList>
    </citation>
    <scope>NUCLEOTIDE SEQUENCE [LARGE SCALE GENOMIC DNA]</scope>
    <source>
        <strain evidence="3 4">CCMA-1212</strain>
    </source>
</reference>
<comment type="caution">
    <text evidence="3">The sequence shown here is derived from an EMBL/GenBank/DDBJ whole genome shotgun (WGS) entry which is preliminary data.</text>
</comment>
<proteinExistence type="predicted"/>
<gene>
    <name evidence="3" type="ORF">CCMA1212_003447</name>
</gene>
<evidence type="ECO:0000313" key="4">
    <source>
        <dbReference type="Proteomes" id="UP001642720"/>
    </source>
</evidence>
<sequence length="93" mass="9493">MAPFSEARSPAACLGAKSRVVNPSLVLPLLVLALLTPSLQRSANANGSSGLGLSQSRSLDAYGGGDRPPTLACTLAELLLGSASSRPELRFLS</sequence>
<dbReference type="Proteomes" id="UP001642720">
    <property type="component" value="Unassembled WGS sequence"/>
</dbReference>
<feature type="signal peptide" evidence="2">
    <location>
        <begin position="1"/>
        <end position="45"/>
    </location>
</feature>